<evidence type="ECO:0000313" key="2">
    <source>
        <dbReference type="Proteomes" id="UP000276417"/>
    </source>
</evidence>
<organism evidence="1 2">
    <name type="scientific">Deinococcus psychrotolerans</name>
    <dbReference type="NCBI Taxonomy" id="2489213"/>
    <lineage>
        <taxon>Bacteria</taxon>
        <taxon>Thermotogati</taxon>
        <taxon>Deinococcota</taxon>
        <taxon>Deinococci</taxon>
        <taxon>Deinococcales</taxon>
        <taxon>Deinococcaceae</taxon>
        <taxon>Deinococcus</taxon>
    </lineage>
</organism>
<gene>
    <name evidence="1" type="ORF">EHF33_20570</name>
</gene>
<name>A0A3G8YVV2_9DEIO</name>
<proteinExistence type="predicted"/>
<dbReference type="KEGG" id="dph:EHF33_20570"/>
<dbReference type="SUPFAM" id="SSF46785">
    <property type="entry name" value="Winged helix' DNA-binding domain"/>
    <property type="match status" value="1"/>
</dbReference>
<keyword evidence="2" id="KW-1185">Reference proteome</keyword>
<dbReference type="InterPro" id="IPR036390">
    <property type="entry name" value="WH_DNA-bd_sf"/>
</dbReference>
<dbReference type="InterPro" id="IPR036388">
    <property type="entry name" value="WH-like_DNA-bd_sf"/>
</dbReference>
<accession>A0A3G8YVV2</accession>
<dbReference type="RefSeq" id="WP_124875783.1">
    <property type="nucleotide sequence ID" value="NZ_CP034188.1"/>
</dbReference>
<protein>
    <submittedName>
        <fullName evidence="1">Uncharacterized protein</fullName>
    </submittedName>
</protein>
<keyword evidence="1" id="KW-0614">Plasmid</keyword>
<dbReference type="Proteomes" id="UP000276417">
    <property type="component" value="Plasmid unnamed4"/>
</dbReference>
<geneLocation type="plasmid" evidence="1 2">
    <name>unnamed4</name>
</geneLocation>
<dbReference type="EMBL" id="CP034188">
    <property type="protein sequence ID" value="AZI45306.1"/>
    <property type="molecule type" value="Genomic_DNA"/>
</dbReference>
<dbReference type="AlphaFoldDB" id="A0A3G8YVV2"/>
<evidence type="ECO:0000313" key="1">
    <source>
        <dbReference type="EMBL" id="AZI45306.1"/>
    </source>
</evidence>
<dbReference type="Gene3D" id="1.10.10.10">
    <property type="entry name" value="Winged helix-like DNA-binding domain superfamily/Winged helix DNA-binding domain"/>
    <property type="match status" value="1"/>
</dbReference>
<sequence length="195" mass="21222">MNRRILPVCPVSNVVDNNGYQTCIHPQPSAGHRNTLSLALLEAADEPRTATELAERVTQSGSPVTHLRANTLVWRCVRLGHLVQGPRRTSGRSRKTFVLTDAGRQVLLAGRTQLTPLEARLLTLMTPDWQTTNDLATALAHCIGGEVKMRRTSCCLTLADLAKAGLADRRYGASRLTAAGKARLPDARLRLEGTP</sequence>
<reference evidence="1 2" key="1">
    <citation type="submission" date="2018-11" db="EMBL/GenBank/DDBJ databases">
        <title>Deinococcus shelandsis sp. nov., isolated from South Shetland Islands soil of Antarctica.</title>
        <authorList>
            <person name="Tian J."/>
        </authorList>
    </citation>
    <scope>NUCLEOTIDE SEQUENCE [LARGE SCALE GENOMIC DNA]</scope>
    <source>
        <strain evidence="1 2">S14-83T</strain>
        <plasmid evidence="1 2">unnamed4</plasmid>
    </source>
</reference>